<feature type="transmembrane region" description="Helical" evidence="6">
    <location>
        <begin position="76"/>
        <end position="94"/>
    </location>
</feature>
<keyword evidence="9" id="KW-1185">Reference proteome</keyword>
<dbReference type="GO" id="GO:0005886">
    <property type="term" value="C:plasma membrane"/>
    <property type="evidence" value="ECO:0007669"/>
    <property type="project" value="UniProtKB-SubCell"/>
</dbReference>
<feature type="transmembrane region" description="Helical" evidence="6">
    <location>
        <begin position="45"/>
        <end position="64"/>
    </location>
</feature>
<dbReference type="PRINTS" id="PR01035">
    <property type="entry name" value="TCRTETA"/>
</dbReference>
<evidence type="ECO:0000256" key="2">
    <source>
        <dbReference type="ARBA" id="ARBA00022475"/>
    </source>
</evidence>
<dbReference type="PANTHER" id="PTHR43124">
    <property type="entry name" value="PURINE EFFLUX PUMP PBUE"/>
    <property type="match status" value="1"/>
</dbReference>
<keyword evidence="3 6" id="KW-0812">Transmembrane</keyword>
<protein>
    <submittedName>
        <fullName evidence="8">Predicted arabinose efflux permease, MFS family</fullName>
    </submittedName>
</protein>
<evidence type="ECO:0000256" key="6">
    <source>
        <dbReference type="SAM" id="Phobius"/>
    </source>
</evidence>
<feature type="transmembrane region" description="Helical" evidence="6">
    <location>
        <begin position="212"/>
        <end position="233"/>
    </location>
</feature>
<dbReference type="Gene3D" id="1.20.1250.20">
    <property type="entry name" value="MFS general substrate transporter like domains"/>
    <property type="match status" value="2"/>
</dbReference>
<dbReference type="Pfam" id="PF07690">
    <property type="entry name" value="MFS_1"/>
    <property type="match status" value="1"/>
</dbReference>
<feature type="transmembrane region" description="Helical" evidence="6">
    <location>
        <begin position="106"/>
        <end position="126"/>
    </location>
</feature>
<dbReference type="EMBL" id="FQVU01000003">
    <property type="protein sequence ID" value="SHG76759.1"/>
    <property type="molecule type" value="Genomic_DNA"/>
</dbReference>
<name>A0A1M5MIK1_9ACTN</name>
<dbReference type="PROSITE" id="PS50850">
    <property type="entry name" value="MFS"/>
    <property type="match status" value="1"/>
</dbReference>
<organism evidence="8 9">
    <name type="scientific">Jatrophihabitans endophyticus</name>
    <dbReference type="NCBI Taxonomy" id="1206085"/>
    <lineage>
        <taxon>Bacteria</taxon>
        <taxon>Bacillati</taxon>
        <taxon>Actinomycetota</taxon>
        <taxon>Actinomycetes</taxon>
        <taxon>Jatrophihabitantales</taxon>
        <taxon>Jatrophihabitantaceae</taxon>
        <taxon>Jatrophihabitans</taxon>
    </lineage>
</organism>
<keyword evidence="4 6" id="KW-1133">Transmembrane helix</keyword>
<dbReference type="RefSeq" id="WP_073390830.1">
    <property type="nucleotide sequence ID" value="NZ_FQVU01000003.1"/>
</dbReference>
<evidence type="ECO:0000256" key="4">
    <source>
        <dbReference type="ARBA" id="ARBA00022989"/>
    </source>
</evidence>
<reference evidence="9" key="1">
    <citation type="submission" date="2016-11" db="EMBL/GenBank/DDBJ databases">
        <authorList>
            <person name="Varghese N."/>
            <person name="Submissions S."/>
        </authorList>
    </citation>
    <scope>NUCLEOTIDE SEQUENCE [LARGE SCALE GENOMIC DNA]</scope>
    <source>
        <strain evidence="9">DSM 45627</strain>
    </source>
</reference>
<dbReference type="OrthoDB" id="9793283at2"/>
<feature type="transmembrane region" description="Helical" evidence="6">
    <location>
        <begin position="12"/>
        <end position="33"/>
    </location>
</feature>
<gene>
    <name evidence="8" type="ORF">SAMN05443575_2729</name>
</gene>
<feature type="domain" description="Major facilitator superfamily (MFS) profile" evidence="7">
    <location>
        <begin position="11"/>
        <end position="388"/>
    </location>
</feature>
<dbReference type="InterPro" id="IPR020846">
    <property type="entry name" value="MFS_dom"/>
</dbReference>
<dbReference type="InterPro" id="IPR001958">
    <property type="entry name" value="Tet-R_TetA/multi-R_MdtG-like"/>
</dbReference>
<evidence type="ECO:0000313" key="9">
    <source>
        <dbReference type="Proteomes" id="UP000186132"/>
    </source>
</evidence>
<dbReference type="STRING" id="1206085.SAMN05443575_2729"/>
<evidence type="ECO:0000256" key="1">
    <source>
        <dbReference type="ARBA" id="ARBA00004651"/>
    </source>
</evidence>
<dbReference type="SUPFAM" id="SSF103473">
    <property type="entry name" value="MFS general substrate transporter"/>
    <property type="match status" value="1"/>
</dbReference>
<keyword evidence="2" id="KW-1003">Cell membrane</keyword>
<evidence type="ECO:0000313" key="8">
    <source>
        <dbReference type="EMBL" id="SHG76759.1"/>
    </source>
</evidence>
<dbReference type="InterPro" id="IPR036259">
    <property type="entry name" value="MFS_trans_sf"/>
</dbReference>
<feature type="transmembrane region" description="Helical" evidence="6">
    <location>
        <begin position="245"/>
        <end position="265"/>
    </location>
</feature>
<accession>A0A1M5MIK1</accession>
<dbReference type="GO" id="GO:0022857">
    <property type="term" value="F:transmembrane transporter activity"/>
    <property type="evidence" value="ECO:0007669"/>
    <property type="project" value="InterPro"/>
</dbReference>
<proteinExistence type="predicted"/>
<feature type="transmembrane region" description="Helical" evidence="6">
    <location>
        <begin position="277"/>
        <end position="295"/>
    </location>
</feature>
<feature type="transmembrane region" description="Helical" evidence="6">
    <location>
        <begin position="334"/>
        <end position="356"/>
    </location>
</feature>
<dbReference type="InterPro" id="IPR050189">
    <property type="entry name" value="MFS_Efflux_Transporters"/>
</dbReference>
<sequence>MRSPLRELPVEVRALTGVGFMVALGFGLVAPALPLFAREFGVGRTLAGLVVSAFALTRLLMAPVVGRLVDALGERVLLASGIGIVAVSSLLAGFSQTYWQLLVLRGAGGAGSIMFSVAAASLLVRVTPDHLRGRAQGVWAGSFLLGMIAGPAVGTVATFSLRAPFFLYAGTLLVAGTIGLTALRGSELAERRTQRSAPLTLGPALRNRSYRAALAAAFAGGFAIIGARTSIVPQYVTDELGLDHGWAYAAFLVTSLVSGALLLPLGRLADTRGRRPVVAVGLLVAVAGFVVLPTAPAVGGLVVAAVLLGVAGAADSVGPGAMMGDVVGGRGGTVVALFQMSGDLGAVLGPVIAGWVADGGGYGSTFALNAVVCALPLLLVAIAPETLRDGRAAAGVTAAAASPADTAT</sequence>
<dbReference type="AlphaFoldDB" id="A0A1M5MIK1"/>
<evidence type="ECO:0000256" key="5">
    <source>
        <dbReference type="ARBA" id="ARBA00023136"/>
    </source>
</evidence>
<feature type="transmembrane region" description="Helical" evidence="6">
    <location>
        <begin position="301"/>
        <end position="322"/>
    </location>
</feature>
<keyword evidence="5 6" id="KW-0472">Membrane</keyword>
<comment type="subcellular location">
    <subcellularLocation>
        <location evidence="1">Cell membrane</location>
        <topology evidence="1">Multi-pass membrane protein</topology>
    </subcellularLocation>
</comment>
<feature type="transmembrane region" description="Helical" evidence="6">
    <location>
        <begin position="165"/>
        <end position="183"/>
    </location>
</feature>
<evidence type="ECO:0000259" key="7">
    <source>
        <dbReference type="PROSITE" id="PS50850"/>
    </source>
</evidence>
<dbReference type="CDD" id="cd17325">
    <property type="entry name" value="MFS_MdtG_SLC18_like"/>
    <property type="match status" value="1"/>
</dbReference>
<feature type="transmembrane region" description="Helical" evidence="6">
    <location>
        <begin position="138"/>
        <end position="159"/>
    </location>
</feature>
<dbReference type="InterPro" id="IPR011701">
    <property type="entry name" value="MFS"/>
</dbReference>
<dbReference type="Proteomes" id="UP000186132">
    <property type="component" value="Unassembled WGS sequence"/>
</dbReference>
<dbReference type="PANTHER" id="PTHR43124:SF3">
    <property type="entry name" value="CHLORAMPHENICOL EFFLUX PUMP RV0191"/>
    <property type="match status" value="1"/>
</dbReference>
<evidence type="ECO:0000256" key="3">
    <source>
        <dbReference type="ARBA" id="ARBA00022692"/>
    </source>
</evidence>
<feature type="transmembrane region" description="Helical" evidence="6">
    <location>
        <begin position="362"/>
        <end position="383"/>
    </location>
</feature>